<name>A0AB39LES0_9ACTN</name>
<dbReference type="AlphaFoldDB" id="A0AB39LES0"/>
<dbReference type="RefSeq" id="WP_369154081.1">
    <property type="nucleotide sequence ID" value="NZ_CP163429.1"/>
</dbReference>
<gene>
    <name evidence="2" type="ORF">AB5J57_01115</name>
</gene>
<organism evidence="2">
    <name type="scientific">Streptomyces sp. R02</name>
    <dbReference type="NCBI Taxonomy" id="3238623"/>
    <lineage>
        <taxon>Bacteria</taxon>
        <taxon>Bacillati</taxon>
        <taxon>Actinomycetota</taxon>
        <taxon>Actinomycetes</taxon>
        <taxon>Kitasatosporales</taxon>
        <taxon>Streptomycetaceae</taxon>
        <taxon>Streptomyces</taxon>
    </lineage>
</organism>
<evidence type="ECO:0000313" key="2">
    <source>
        <dbReference type="EMBL" id="XDP92189.1"/>
    </source>
</evidence>
<feature type="compositionally biased region" description="Polar residues" evidence="1">
    <location>
        <begin position="8"/>
        <end position="22"/>
    </location>
</feature>
<sequence>MPGAPAPQHTNQLDEVSIQPITGQAVMKPAQPYSGAPARLPHTQSRDQVRPVQAS</sequence>
<evidence type="ECO:0000256" key="1">
    <source>
        <dbReference type="SAM" id="MobiDB-lite"/>
    </source>
</evidence>
<proteinExistence type="predicted"/>
<feature type="region of interest" description="Disordered" evidence="1">
    <location>
        <begin position="1"/>
        <end position="55"/>
    </location>
</feature>
<accession>A0AB39LES0</accession>
<reference evidence="2" key="1">
    <citation type="submission" date="2024-07" db="EMBL/GenBank/DDBJ databases">
        <authorList>
            <person name="Yu S.T."/>
        </authorList>
    </citation>
    <scope>NUCLEOTIDE SEQUENCE</scope>
    <source>
        <strain evidence="2">R02</strain>
    </source>
</reference>
<dbReference type="EMBL" id="CP163429">
    <property type="protein sequence ID" value="XDP92189.1"/>
    <property type="molecule type" value="Genomic_DNA"/>
</dbReference>
<protein>
    <submittedName>
        <fullName evidence="2">Uncharacterized protein</fullName>
    </submittedName>
</protein>